<protein>
    <submittedName>
        <fullName evidence="3">Uncharacterized protein</fullName>
    </submittedName>
</protein>
<sequence>MVGRSGNYPSGDLFFLLIDREKKPMRKLAVFTALALSLAGPALAQGRDPHSSSAASGNAEENNKPTSNSAGGGGGGH</sequence>
<dbReference type="EMBL" id="BSPG01000014">
    <property type="protein sequence ID" value="GLS44689.1"/>
    <property type="molecule type" value="Genomic_DNA"/>
</dbReference>
<evidence type="ECO:0000256" key="1">
    <source>
        <dbReference type="SAM" id="MobiDB-lite"/>
    </source>
</evidence>
<name>A0ABQ6D431_9HYPH</name>
<evidence type="ECO:0000256" key="2">
    <source>
        <dbReference type="SAM" id="SignalP"/>
    </source>
</evidence>
<keyword evidence="2" id="KW-0732">Signal</keyword>
<evidence type="ECO:0000313" key="4">
    <source>
        <dbReference type="Proteomes" id="UP001156881"/>
    </source>
</evidence>
<accession>A0ABQ6D431</accession>
<organism evidence="3 4">
    <name type="scientific">Methylobacterium brachythecii</name>
    <dbReference type="NCBI Taxonomy" id="1176177"/>
    <lineage>
        <taxon>Bacteria</taxon>
        <taxon>Pseudomonadati</taxon>
        <taxon>Pseudomonadota</taxon>
        <taxon>Alphaproteobacteria</taxon>
        <taxon>Hyphomicrobiales</taxon>
        <taxon>Methylobacteriaceae</taxon>
        <taxon>Methylobacterium</taxon>
    </lineage>
</organism>
<comment type="caution">
    <text evidence="3">The sequence shown here is derived from an EMBL/GenBank/DDBJ whole genome shotgun (WGS) entry which is preliminary data.</text>
</comment>
<proteinExistence type="predicted"/>
<keyword evidence="4" id="KW-1185">Reference proteome</keyword>
<reference evidence="4" key="1">
    <citation type="journal article" date="2019" name="Int. J. Syst. Evol. Microbiol.">
        <title>The Global Catalogue of Microorganisms (GCM) 10K type strain sequencing project: providing services to taxonomists for standard genome sequencing and annotation.</title>
        <authorList>
            <consortium name="The Broad Institute Genomics Platform"/>
            <consortium name="The Broad Institute Genome Sequencing Center for Infectious Disease"/>
            <person name="Wu L."/>
            <person name="Ma J."/>
        </authorList>
    </citation>
    <scope>NUCLEOTIDE SEQUENCE [LARGE SCALE GENOMIC DNA]</scope>
    <source>
        <strain evidence="4">NBRC 107710</strain>
    </source>
</reference>
<feature type="signal peptide" evidence="2">
    <location>
        <begin position="1"/>
        <end position="44"/>
    </location>
</feature>
<gene>
    <name evidence="3" type="ORF">GCM10007884_26770</name>
</gene>
<feature type="chain" id="PRO_5046181694" evidence="2">
    <location>
        <begin position="45"/>
        <end position="77"/>
    </location>
</feature>
<dbReference type="Proteomes" id="UP001156881">
    <property type="component" value="Unassembled WGS sequence"/>
</dbReference>
<feature type="compositionally biased region" description="Low complexity" evidence="1">
    <location>
        <begin position="51"/>
        <end position="60"/>
    </location>
</feature>
<feature type="region of interest" description="Disordered" evidence="1">
    <location>
        <begin position="43"/>
        <end position="77"/>
    </location>
</feature>
<evidence type="ECO:0000313" key="3">
    <source>
        <dbReference type="EMBL" id="GLS44689.1"/>
    </source>
</evidence>